<dbReference type="AlphaFoldDB" id="A0A4Q0XA07"/>
<evidence type="ECO:0000313" key="5">
    <source>
        <dbReference type="Proteomes" id="UP000289792"/>
    </source>
</evidence>
<gene>
    <name evidence="4" type="ORF">ESZ48_19115</name>
</gene>
<feature type="domain" description="Transposase DDE" evidence="3">
    <location>
        <begin position="358"/>
        <end position="481"/>
    </location>
</feature>
<protein>
    <submittedName>
        <fullName evidence="4">IS1182 family transposase</fullName>
    </submittedName>
</protein>
<name>A0A4Q0XA07_9FLAO</name>
<accession>A0A4Q0XA07</accession>
<organism evidence="4 5">
    <name type="scientific">Gelidibacter gilvus</name>
    <dbReference type="NCBI Taxonomy" id="59602"/>
    <lineage>
        <taxon>Bacteria</taxon>
        <taxon>Pseudomonadati</taxon>
        <taxon>Bacteroidota</taxon>
        <taxon>Flavobacteriia</taxon>
        <taxon>Flavobacteriales</taxon>
        <taxon>Flavobacteriaceae</taxon>
        <taxon>Gelidibacter</taxon>
    </lineage>
</organism>
<dbReference type="InterPro" id="IPR047629">
    <property type="entry name" value="IS1182_transpos"/>
</dbReference>
<keyword evidence="5" id="KW-1185">Reference proteome</keyword>
<dbReference type="OrthoDB" id="1454687at2"/>
<dbReference type="PANTHER" id="PTHR33408:SF2">
    <property type="entry name" value="TRANSPOSASE DDE DOMAIN-CONTAINING PROTEIN"/>
    <property type="match status" value="1"/>
</dbReference>
<dbReference type="EMBL" id="SDDZ01000028">
    <property type="protein sequence ID" value="RXJ43723.1"/>
    <property type="molecule type" value="Genomic_DNA"/>
</dbReference>
<proteinExistence type="predicted"/>
<dbReference type="Pfam" id="PF13751">
    <property type="entry name" value="DDE_Tnp_1_6"/>
    <property type="match status" value="1"/>
</dbReference>
<reference evidence="4 5" key="1">
    <citation type="submission" date="2019-01" db="EMBL/GenBank/DDBJ databases">
        <title>Genome sequence of the Antarctic species Gelidibacter gilvus ACAM 158(T).</title>
        <authorList>
            <person name="Bowman J.P."/>
        </authorList>
    </citation>
    <scope>NUCLEOTIDE SEQUENCE [LARGE SCALE GENOMIC DNA]</scope>
    <source>
        <strain evidence="4 5">IC158</strain>
    </source>
</reference>
<evidence type="ECO:0000259" key="3">
    <source>
        <dbReference type="Pfam" id="PF13751"/>
    </source>
</evidence>
<feature type="compositionally biased region" description="Polar residues" evidence="1">
    <location>
        <begin position="231"/>
        <end position="241"/>
    </location>
</feature>
<feature type="domain" description="Transposase InsH N-terminal" evidence="2">
    <location>
        <begin position="17"/>
        <end position="111"/>
    </location>
</feature>
<evidence type="ECO:0000259" key="2">
    <source>
        <dbReference type="Pfam" id="PF05598"/>
    </source>
</evidence>
<dbReference type="Proteomes" id="UP000289792">
    <property type="component" value="Unassembled WGS sequence"/>
</dbReference>
<dbReference type="NCBIfam" id="NF033551">
    <property type="entry name" value="transpos_IS1182"/>
    <property type="match status" value="1"/>
</dbReference>
<dbReference type="PANTHER" id="PTHR33408">
    <property type="entry name" value="TRANSPOSASE"/>
    <property type="match status" value="1"/>
</dbReference>
<feature type="compositionally biased region" description="Basic and acidic residues" evidence="1">
    <location>
        <begin position="180"/>
        <end position="194"/>
    </location>
</feature>
<sequence>MQGKKTYQEKLFTQFLLSERVPEQNFYRQLKSVLDLDYLYKLTEPFYGTTGQKSIDPIVFFKLCLVGYLENIISDRKLIQHCSMRLDILFFIGYDLEDEMPWHSTISRTRQLFPEYIFEEVFTNVLQMCIEKGMVSGHTQAIDSAPIKANASMDSLELKVPEEDLAAHLSKIRHISAMDKEVPIRKSKENKAGKEQQTISANKQELGAIKSRNIKWANDQDQRQGAGNKGSKYTSNKTHYSPTDPDARISVKPGKARKLNYMSQLSVDTGHHVITDIHAYHADKKDNQYLQDIVARLKPRLNQAGLIWRNCVADTGYSSGENYAFLEQVSLQSFIPPHGTYKGGPDGFEYNEEHDHYVCPQGEIIPFKKVFSDSRTETLKREYRGSTYQCRDCPIKASCLGRTAKEKKFSVTYFREEYERNIERVNSPQGRYMKGKRQSTVEPVFGTLTQFMGLRKINTIGISQANKVMHLSAMAYNIKKYLKFTQKLTKSSAKALGFLFNKIKGFQNLINLYLSYPEYC</sequence>
<dbReference type="RefSeq" id="WP_129019103.1">
    <property type="nucleotide sequence ID" value="NZ_SDDZ01000028.1"/>
</dbReference>
<dbReference type="InterPro" id="IPR025668">
    <property type="entry name" value="Tnp_DDE_dom"/>
</dbReference>
<feature type="region of interest" description="Disordered" evidence="1">
    <location>
        <begin position="180"/>
        <end position="250"/>
    </location>
</feature>
<dbReference type="InterPro" id="IPR008490">
    <property type="entry name" value="Transposase_InsH_N"/>
</dbReference>
<evidence type="ECO:0000256" key="1">
    <source>
        <dbReference type="SAM" id="MobiDB-lite"/>
    </source>
</evidence>
<evidence type="ECO:0000313" key="4">
    <source>
        <dbReference type="EMBL" id="RXJ43723.1"/>
    </source>
</evidence>
<comment type="caution">
    <text evidence="4">The sequence shown here is derived from an EMBL/GenBank/DDBJ whole genome shotgun (WGS) entry which is preliminary data.</text>
</comment>
<dbReference type="Pfam" id="PF05598">
    <property type="entry name" value="DUF772"/>
    <property type="match status" value="1"/>
</dbReference>